<organism evidence="1 2">
    <name type="scientific">Fomitopsis schrenkii</name>
    <name type="common">Brown rot fungus</name>
    <dbReference type="NCBI Taxonomy" id="2126942"/>
    <lineage>
        <taxon>Eukaryota</taxon>
        <taxon>Fungi</taxon>
        <taxon>Dikarya</taxon>
        <taxon>Basidiomycota</taxon>
        <taxon>Agaricomycotina</taxon>
        <taxon>Agaricomycetes</taxon>
        <taxon>Polyporales</taxon>
        <taxon>Fomitopsis</taxon>
    </lineage>
</organism>
<dbReference type="AlphaFoldDB" id="S8FGP4"/>
<evidence type="ECO:0000313" key="2">
    <source>
        <dbReference type="Proteomes" id="UP000015241"/>
    </source>
</evidence>
<evidence type="ECO:0000313" key="1">
    <source>
        <dbReference type="EMBL" id="EPS97569.1"/>
    </source>
</evidence>
<protein>
    <submittedName>
        <fullName evidence="1">Uncharacterized protein</fullName>
    </submittedName>
</protein>
<sequence length="276" mass="29663">MHSTEPIKALPFSLRPSVLSSSGTPASLKPTTFESVASAPTTLLLDPTTIIPVTEATALAAFESTSPSFHDFLANLPPVAYIPVEVVPTRPDETRKPFRFNIKLGGPSMSRDSDFTKPVSPRPHNHVHRIHTESTFSPQYYAHMQAAKPSHTAGTALTPAELHADYEPGQSHRSTPAHPSIPLYHPEKRVYEATVHLADLETLSDSSDSDEVDDDSLFGPEELEEYSPATETSHQASAVAVVAGGAGYLAGCAVRAALSGARSIAGWWPLPNTRRP</sequence>
<gene>
    <name evidence="1" type="ORF">FOMPIDRAFT_1052338</name>
</gene>
<reference evidence="1 2" key="1">
    <citation type="journal article" date="2012" name="Science">
        <title>The Paleozoic origin of enzymatic lignin decomposition reconstructed from 31 fungal genomes.</title>
        <authorList>
            <person name="Floudas D."/>
            <person name="Binder M."/>
            <person name="Riley R."/>
            <person name="Barry K."/>
            <person name="Blanchette R.A."/>
            <person name="Henrissat B."/>
            <person name="Martinez A.T."/>
            <person name="Otillar R."/>
            <person name="Spatafora J.W."/>
            <person name="Yadav J.S."/>
            <person name="Aerts A."/>
            <person name="Benoit I."/>
            <person name="Boyd A."/>
            <person name="Carlson A."/>
            <person name="Copeland A."/>
            <person name="Coutinho P.M."/>
            <person name="de Vries R.P."/>
            <person name="Ferreira P."/>
            <person name="Findley K."/>
            <person name="Foster B."/>
            <person name="Gaskell J."/>
            <person name="Glotzer D."/>
            <person name="Gorecki P."/>
            <person name="Heitman J."/>
            <person name="Hesse C."/>
            <person name="Hori C."/>
            <person name="Igarashi K."/>
            <person name="Jurgens J.A."/>
            <person name="Kallen N."/>
            <person name="Kersten P."/>
            <person name="Kohler A."/>
            <person name="Kuees U."/>
            <person name="Kumar T.K.A."/>
            <person name="Kuo A."/>
            <person name="LaButti K."/>
            <person name="Larrondo L.F."/>
            <person name="Lindquist E."/>
            <person name="Ling A."/>
            <person name="Lombard V."/>
            <person name="Lucas S."/>
            <person name="Lundell T."/>
            <person name="Martin R."/>
            <person name="McLaughlin D.J."/>
            <person name="Morgenstern I."/>
            <person name="Morin E."/>
            <person name="Murat C."/>
            <person name="Nagy L.G."/>
            <person name="Nolan M."/>
            <person name="Ohm R.A."/>
            <person name="Patyshakuliyeva A."/>
            <person name="Rokas A."/>
            <person name="Ruiz-Duenas F.J."/>
            <person name="Sabat G."/>
            <person name="Salamov A."/>
            <person name="Samejima M."/>
            <person name="Schmutz J."/>
            <person name="Slot J.C."/>
            <person name="St John F."/>
            <person name="Stenlid J."/>
            <person name="Sun H."/>
            <person name="Sun S."/>
            <person name="Syed K."/>
            <person name="Tsang A."/>
            <person name="Wiebenga A."/>
            <person name="Young D."/>
            <person name="Pisabarro A."/>
            <person name="Eastwood D.C."/>
            <person name="Martin F."/>
            <person name="Cullen D."/>
            <person name="Grigoriev I.V."/>
            <person name="Hibbett D.S."/>
        </authorList>
    </citation>
    <scope>NUCLEOTIDE SEQUENCE</scope>
    <source>
        <strain evidence="2">FP-58527</strain>
    </source>
</reference>
<keyword evidence="2" id="KW-1185">Reference proteome</keyword>
<dbReference type="HOGENOM" id="CLU_1061879_0_0_1"/>
<dbReference type="EMBL" id="KE504175">
    <property type="protein sequence ID" value="EPS97569.1"/>
    <property type="molecule type" value="Genomic_DNA"/>
</dbReference>
<proteinExistence type="predicted"/>
<name>S8FGP4_FOMSC</name>
<accession>S8FGP4</accession>
<dbReference type="InParanoid" id="S8FGP4"/>
<dbReference type="Proteomes" id="UP000015241">
    <property type="component" value="Unassembled WGS sequence"/>
</dbReference>